<accession>A0A067SVT0</accession>
<reference evidence="2" key="1">
    <citation type="journal article" date="2014" name="Proc. Natl. Acad. Sci. U.S.A.">
        <title>Extensive sampling of basidiomycete genomes demonstrates inadequacy of the white-rot/brown-rot paradigm for wood decay fungi.</title>
        <authorList>
            <person name="Riley R."/>
            <person name="Salamov A.A."/>
            <person name="Brown D.W."/>
            <person name="Nagy L.G."/>
            <person name="Floudas D."/>
            <person name="Held B.W."/>
            <person name="Levasseur A."/>
            <person name="Lombard V."/>
            <person name="Morin E."/>
            <person name="Otillar R."/>
            <person name="Lindquist E.A."/>
            <person name="Sun H."/>
            <person name="LaButti K.M."/>
            <person name="Schmutz J."/>
            <person name="Jabbour D."/>
            <person name="Luo H."/>
            <person name="Baker S.E."/>
            <person name="Pisabarro A.G."/>
            <person name="Walton J.D."/>
            <person name="Blanchette R.A."/>
            <person name="Henrissat B."/>
            <person name="Martin F."/>
            <person name="Cullen D."/>
            <person name="Hibbett D.S."/>
            <person name="Grigoriev I.V."/>
        </authorList>
    </citation>
    <scope>NUCLEOTIDE SEQUENCE [LARGE SCALE GENOMIC DNA]</scope>
    <source>
        <strain evidence="2">CBS 339.88</strain>
    </source>
</reference>
<dbReference type="EMBL" id="KL142384">
    <property type="protein sequence ID" value="KDR74182.1"/>
    <property type="molecule type" value="Genomic_DNA"/>
</dbReference>
<organism evidence="1 2">
    <name type="scientific">Galerina marginata (strain CBS 339.88)</name>
    <dbReference type="NCBI Taxonomy" id="685588"/>
    <lineage>
        <taxon>Eukaryota</taxon>
        <taxon>Fungi</taxon>
        <taxon>Dikarya</taxon>
        <taxon>Basidiomycota</taxon>
        <taxon>Agaricomycotina</taxon>
        <taxon>Agaricomycetes</taxon>
        <taxon>Agaricomycetidae</taxon>
        <taxon>Agaricales</taxon>
        <taxon>Agaricineae</taxon>
        <taxon>Strophariaceae</taxon>
        <taxon>Galerina</taxon>
    </lineage>
</organism>
<evidence type="ECO:0000313" key="1">
    <source>
        <dbReference type="EMBL" id="KDR74182.1"/>
    </source>
</evidence>
<proteinExistence type="predicted"/>
<evidence type="ECO:0000313" key="2">
    <source>
        <dbReference type="Proteomes" id="UP000027222"/>
    </source>
</evidence>
<name>A0A067SVT0_GALM3</name>
<keyword evidence="2" id="KW-1185">Reference proteome</keyword>
<sequence length="285" mass="31729">MASIAQPGRRLRDKFWSRVHFDDSLAPLEKEDRSLYLDFISGMFMSDTWGLCIGVDATGVLYSQGVEVNRFRWLVGRATAPDAEMSAICRAIGLATKRICEHIAIFTDSIAMAKRALDPSLHLSQSHSLLACRALEAWLADDPLRWISFHHVPSKLKWGMQYEAHQHAAGAYHRPVDHGSRVTLDRLRMEADATAARRWAKAATDRPQDMGRDFLQLRKLGKKVITITPDIRKGGPWIRKEGGDNTSFARLCSLTAAPAAVLLARPAHTSSRTARGTRDPPPLIA</sequence>
<dbReference type="STRING" id="685588.A0A067SVT0"/>
<dbReference type="HOGENOM" id="CLU_085120_0_0_1"/>
<protein>
    <recommendedName>
        <fullName evidence="3">RNase H type-1 domain-containing protein</fullName>
    </recommendedName>
</protein>
<dbReference type="AlphaFoldDB" id="A0A067SVT0"/>
<dbReference type="SUPFAM" id="SSF53098">
    <property type="entry name" value="Ribonuclease H-like"/>
    <property type="match status" value="1"/>
</dbReference>
<evidence type="ECO:0008006" key="3">
    <source>
        <dbReference type="Google" id="ProtNLM"/>
    </source>
</evidence>
<dbReference type="Proteomes" id="UP000027222">
    <property type="component" value="Unassembled WGS sequence"/>
</dbReference>
<dbReference type="InterPro" id="IPR012337">
    <property type="entry name" value="RNaseH-like_sf"/>
</dbReference>
<dbReference type="OrthoDB" id="2740572at2759"/>
<gene>
    <name evidence="1" type="ORF">GALMADRAFT_141892</name>
</gene>